<comment type="caution">
    <text evidence="1">The sequence shown here is derived from an EMBL/GenBank/DDBJ whole genome shotgun (WGS) entry which is preliminary data.</text>
</comment>
<gene>
    <name evidence="1" type="ORF">K7432_010681</name>
</gene>
<reference evidence="1 2" key="1">
    <citation type="submission" date="2023-04" db="EMBL/GenBank/DDBJ databases">
        <title>Genome of Basidiobolus ranarum AG-B5.</title>
        <authorList>
            <person name="Stajich J.E."/>
            <person name="Carter-House D."/>
            <person name="Gryganskyi A."/>
        </authorList>
    </citation>
    <scope>NUCLEOTIDE SEQUENCE [LARGE SCALE GENOMIC DNA]</scope>
    <source>
        <strain evidence="1 2">AG-B5</strain>
    </source>
</reference>
<evidence type="ECO:0000313" key="1">
    <source>
        <dbReference type="EMBL" id="KAK9703530.1"/>
    </source>
</evidence>
<evidence type="ECO:0000313" key="2">
    <source>
        <dbReference type="Proteomes" id="UP001479436"/>
    </source>
</evidence>
<protein>
    <submittedName>
        <fullName evidence="1">Uncharacterized protein</fullName>
    </submittedName>
</protein>
<name>A0ABR2VVJ9_9FUNG</name>
<organism evidence="1 2">
    <name type="scientific">Basidiobolus ranarum</name>
    <dbReference type="NCBI Taxonomy" id="34480"/>
    <lineage>
        <taxon>Eukaryota</taxon>
        <taxon>Fungi</taxon>
        <taxon>Fungi incertae sedis</taxon>
        <taxon>Zoopagomycota</taxon>
        <taxon>Entomophthoromycotina</taxon>
        <taxon>Basidiobolomycetes</taxon>
        <taxon>Basidiobolales</taxon>
        <taxon>Basidiobolaceae</taxon>
        <taxon>Basidiobolus</taxon>
    </lineage>
</organism>
<dbReference type="EMBL" id="JASJQH010007629">
    <property type="protein sequence ID" value="KAK9703530.1"/>
    <property type="molecule type" value="Genomic_DNA"/>
</dbReference>
<proteinExistence type="predicted"/>
<accession>A0ABR2VVJ9</accession>
<sequence length="179" mass="21065">MIQLQNGHSFQPSTDKENGLLTRRFSRIFEIFKSDPLEKLSFNLPTTQPTTEFEIDEDFTESVGVLYKDAFITLHEDHICIPYYEVPITRWKQIHYRDIAQVYNSQDLYNHQHKLWGSSGTGTWWGLDKRFKFYSTKYDTMILILQNSKRLGVSIKDSNQIGFVKRLVCEANETMVLIE</sequence>
<keyword evidence="2" id="KW-1185">Reference proteome</keyword>
<dbReference type="Proteomes" id="UP001479436">
    <property type="component" value="Unassembled WGS sequence"/>
</dbReference>